<accession>A0A433QRT8</accession>
<dbReference type="EMBL" id="RBNJ01002004">
    <property type="protein sequence ID" value="RUS32512.1"/>
    <property type="molecule type" value="Genomic_DNA"/>
</dbReference>
<comment type="caution">
    <text evidence="2">The sequence shown here is derived from an EMBL/GenBank/DDBJ whole genome shotgun (WGS) entry which is preliminary data.</text>
</comment>
<dbReference type="AlphaFoldDB" id="A0A433QRT8"/>
<sequence>MNGVPVGKSIRKGVLTKIHASSSGEEGLMSGGEDLVAQIFGVHQLATILGLEHRPGHYRNPDRRMDRPCPDIWWPPVACAHSTTINAVTKQLEQYITTVRLREQSLEDSLAMVFVCKGTSHSRIWSDTHQQRHAWRAGKISGSASRWWDLRFYCSLIYTSTHSPILFPASAFCHLGNLRHPLCLRLLESRAGTRTLAPFHVPDMLQSVAWSGLSRHEHQDERPISQQGSASYRRRPQTSSRECPPLPSPPPLFPSPFLSQHLQCQARHNLSNNRNPNLNRNGQPVHQYHSIINYSRERGGNSIVKAIPEQVQDFYTYVLSWSDETTAMDKMAIATTAANFANSTKMSSFLTLQLWMYDNGHLIKVKHVLDIAGSMY</sequence>
<reference evidence="2 3" key="1">
    <citation type="journal article" date="2018" name="New Phytol.">
        <title>Phylogenomics of Endogonaceae and evolution of mycorrhizas within Mucoromycota.</title>
        <authorList>
            <person name="Chang Y."/>
            <person name="Desiro A."/>
            <person name="Na H."/>
            <person name="Sandor L."/>
            <person name="Lipzen A."/>
            <person name="Clum A."/>
            <person name="Barry K."/>
            <person name="Grigoriev I.V."/>
            <person name="Martin F.M."/>
            <person name="Stajich J.E."/>
            <person name="Smith M.E."/>
            <person name="Bonito G."/>
            <person name="Spatafora J.W."/>
        </authorList>
    </citation>
    <scope>NUCLEOTIDE SEQUENCE [LARGE SCALE GENOMIC DNA]</scope>
    <source>
        <strain evidence="2 3">AD002</strain>
    </source>
</reference>
<feature type="region of interest" description="Disordered" evidence="1">
    <location>
        <begin position="216"/>
        <end position="247"/>
    </location>
</feature>
<evidence type="ECO:0000256" key="1">
    <source>
        <dbReference type="SAM" id="MobiDB-lite"/>
    </source>
</evidence>
<gene>
    <name evidence="2" type="ORF">BC938DRAFT_475205</name>
</gene>
<protein>
    <submittedName>
        <fullName evidence="2">Uncharacterized protein</fullName>
    </submittedName>
</protein>
<evidence type="ECO:0000313" key="2">
    <source>
        <dbReference type="EMBL" id="RUS32512.1"/>
    </source>
</evidence>
<proteinExistence type="predicted"/>
<evidence type="ECO:0000313" key="3">
    <source>
        <dbReference type="Proteomes" id="UP000274822"/>
    </source>
</evidence>
<keyword evidence="3" id="KW-1185">Reference proteome</keyword>
<organism evidence="2 3">
    <name type="scientific">Jimgerdemannia flammicorona</name>
    <dbReference type="NCBI Taxonomy" id="994334"/>
    <lineage>
        <taxon>Eukaryota</taxon>
        <taxon>Fungi</taxon>
        <taxon>Fungi incertae sedis</taxon>
        <taxon>Mucoromycota</taxon>
        <taxon>Mucoromycotina</taxon>
        <taxon>Endogonomycetes</taxon>
        <taxon>Endogonales</taxon>
        <taxon>Endogonaceae</taxon>
        <taxon>Jimgerdemannia</taxon>
    </lineage>
</organism>
<dbReference type="Proteomes" id="UP000274822">
    <property type="component" value="Unassembled WGS sequence"/>
</dbReference>
<name>A0A433QRT8_9FUNG</name>